<dbReference type="GO" id="GO:0016020">
    <property type="term" value="C:membrane"/>
    <property type="evidence" value="ECO:0007669"/>
    <property type="project" value="UniProtKB-SubCell"/>
</dbReference>
<dbReference type="PANTHER" id="PTHR10266:SF3">
    <property type="entry name" value="CYTOCHROME C1, HEME PROTEIN, MITOCHONDRIAL"/>
    <property type="match status" value="1"/>
</dbReference>
<dbReference type="EMBL" id="FWFW01000012">
    <property type="protein sequence ID" value="SLN60994.1"/>
    <property type="molecule type" value="Genomic_DNA"/>
</dbReference>
<evidence type="ECO:0000256" key="8">
    <source>
        <dbReference type="ARBA" id="ARBA00023136"/>
    </source>
</evidence>
<keyword evidence="11" id="KW-0732">Signal</keyword>
<keyword evidence="14" id="KW-1185">Reference proteome</keyword>
<dbReference type="OrthoDB" id="9808471at2"/>
<dbReference type="Pfam" id="PF02167">
    <property type="entry name" value="Cytochrom_C1"/>
    <property type="match status" value="1"/>
</dbReference>
<reference evidence="13 14" key="1">
    <citation type="submission" date="2017-03" db="EMBL/GenBank/DDBJ databases">
        <authorList>
            <person name="Afonso C.L."/>
            <person name="Miller P.J."/>
            <person name="Scott M.A."/>
            <person name="Spackman E."/>
            <person name="Goraichik I."/>
            <person name="Dimitrov K.M."/>
            <person name="Suarez D.L."/>
            <person name="Swayne D.E."/>
        </authorList>
    </citation>
    <scope>NUCLEOTIDE SEQUENCE [LARGE SCALE GENOMIC DNA]</scope>
    <source>
        <strain evidence="13 14">CECT 7971</strain>
    </source>
</reference>
<dbReference type="GO" id="GO:0046872">
    <property type="term" value="F:metal ion binding"/>
    <property type="evidence" value="ECO:0007669"/>
    <property type="project" value="UniProtKB-KW"/>
</dbReference>
<comment type="subcellular location">
    <subcellularLocation>
        <location evidence="1">Membrane</location>
    </subcellularLocation>
</comment>
<feature type="binding site" description="covalent" evidence="9">
    <location>
        <position position="59"/>
    </location>
    <ligand>
        <name>heme c</name>
        <dbReference type="ChEBI" id="CHEBI:61717"/>
    </ligand>
</feature>
<accession>A0A1Y5TCJ2</accession>
<dbReference type="PROSITE" id="PS51007">
    <property type="entry name" value="CYTC"/>
    <property type="match status" value="1"/>
</dbReference>
<keyword evidence="8 10" id="KW-0472">Membrane</keyword>
<dbReference type="GO" id="GO:0020037">
    <property type="term" value="F:heme binding"/>
    <property type="evidence" value="ECO:0007669"/>
    <property type="project" value="InterPro"/>
</dbReference>
<name>A0A1Y5TCJ2_9RHOB</name>
<evidence type="ECO:0000313" key="14">
    <source>
        <dbReference type="Proteomes" id="UP000193307"/>
    </source>
</evidence>
<evidence type="ECO:0000313" key="13">
    <source>
        <dbReference type="EMBL" id="SLN60994.1"/>
    </source>
</evidence>
<evidence type="ECO:0000256" key="6">
    <source>
        <dbReference type="ARBA" id="ARBA00022989"/>
    </source>
</evidence>
<sequence>MFKKLTLSAFVALALSAGGAMAAGDAGHTHDVDFSFEGPFGKFDQNQLQRGLQIYTEVCSACHGLKHVPIRTLADEGGPHLPEDQVRAYATQFDIYDAELDDDRPRKPADFFPESSLSNAPDLSLMAKARAGFHGPMGTGISQFLNGIGGPEYIVSILTGYTGEEKESAGTTFYENTAFPGGWIAMAPPLYGEDVEFADGHSNELHHESEDVASFLMWTAEPKMMARKQAGFIAVTMLILLTVLLYLTNKKLWAPHKGKKFDL</sequence>
<dbReference type="Gene3D" id="1.10.760.10">
    <property type="entry name" value="Cytochrome c-like domain"/>
    <property type="match status" value="1"/>
</dbReference>
<dbReference type="RefSeq" id="WP_085850239.1">
    <property type="nucleotide sequence ID" value="NZ_FNZV01000012.1"/>
</dbReference>
<evidence type="ECO:0000256" key="11">
    <source>
        <dbReference type="SAM" id="SignalP"/>
    </source>
</evidence>
<evidence type="ECO:0000256" key="4">
    <source>
        <dbReference type="ARBA" id="ARBA00022692"/>
    </source>
</evidence>
<evidence type="ECO:0000256" key="9">
    <source>
        <dbReference type="PIRSR" id="PIRSR602326-1"/>
    </source>
</evidence>
<dbReference type="PANTHER" id="PTHR10266">
    <property type="entry name" value="CYTOCHROME C1"/>
    <property type="match status" value="1"/>
</dbReference>
<evidence type="ECO:0000256" key="1">
    <source>
        <dbReference type="ARBA" id="ARBA00004370"/>
    </source>
</evidence>
<dbReference type="STRING" id="658057.SAMN04488032_11250"/>
<keyword evidence="6 10" id="KW-1133">Transmembrane helix</keyword>
<feature type="domain" description="Cytochrome c" evidence="12">
    <location>
        <begin position="46"/>
        <end position="178"/>
    </location>
</feature>
<dbReference type="SUPFAM" id="SSF46626">
    <property type="entry name" value="Cytochrome c"/>
    <property type="match status" value="1"/>
</dbReference>
<keyword evidence="5 9" id="KW-0479">Metal-binding</keyword>
<feature type="binding site" description="covalent" evidence="9">
    <location>
        <position position="63"/>
    </location>
    <ligand>
        <name>heme c</name>
        <dbReference type="ChEBI" id="CHEBI:61717"/>
    </ligand>
</feature>
<dbReference type="Gene3D" id="1.20.5.100">
    <property type="entry name" value="Cytochrome c1, transmembrane anchor, C-terminal"/>
    <property type="match status" value="1"/>
</dbReference>
<keyword evidence="7 9" id="KW-0408">Iron</keyword>
<feature type="chain" id="PRO_5010998079" description="Cytochrome c1" evidence="11">
    <location>
        <begin position="23"/>
        <end position="263"/>
    </location>
</feature>
<evidence type="ECO:0000259" key="12">
    <source>
        <dbReference type="PROSITE" id="PS51007"/>
    </source>
</evidence>
<evidence type="ECO:0000256" key="5">
    <source>
        <dbReference type="ARBA" id="ARBA00022723"/>
    </source>
</evidence>
<gene>
    <name evidence="13" type="primary">petC</name>
    <name evidence="13" type="ORF">PAM7971_03142</name>
</gene>
<keyword evidence="3 9" id="KW-0349">Heme</keyword>
<protein>
    <recommendedName>
        <fullName evidence="2">Cytochrome c1</fullName>
    </recommendedName>
</protein>
<feature type="binding site" description="covalent" evidence="9">
    <location>
        <position position="186"/>
    </location>
    <ligand>
        <name>heme c</name>
        <dbReference type="ChEBI" id="CHEBI:61717"/>
    </ligand>
</feature>
<proteinExistence type="predicted"/>
<dbReference type="AlphaFoldDB" id="A0A1Y5TCJ2"/>
<keyword evidence="4 10" id="KW-0812">Transmembrane</keyword>
<comment type="cofactor">
    <cofactor evidence="9">
        <name>heme c</name>
        <dbReference type="ChEBI" id="CHEBI:61717"/>
    </cofactor>
    <text evidence="9">Binds 1 heme c group covalently per subunit.</text>
</comment>
<organism evidence="13 14">
    <name type="scientific">Pacificibacter marinus</name>
    <dbReference type="NCBI Taxonomy" id="658057"/>
    <lineage>
        <taxon>Bacteria</taxon>
        <taxon>Pseudomonadati</taxon>
        <taxon>Pseudomonadota</taxon>
        <taxon>Alphaproteobacteria</taxon>
        <taxon>Rhodobacterales</taxon>
        <taxon>Roseobacteraceae</taxon>
        <taxon>Pacificibacter</taxon>
    </lineage>
</organism>
<feature type="signal peptide" evidence="11">
    <location>
        <begin position="1"/>
        <end position="22"/>
    </location>
</feature>
<feature type="transmembrane region" description="Helical" evidence="10">
    <location>
        <begin position="230"/>
        <end position="247"/>
    </location>
</feature>
<dbReference type="PRINTS" id="PR00603">
    <property type="entry name" value="CYTOCHROMEC1"/>
</dbReference>
<feature type="binding site" description="covalent" evidence="9">
    <location>
        <position position="62"/>
    </location>
    <ligand>
        <name>heme c</name>
        <dbReference type="ChEBI" id="CHEBI:61717"/>
    </ligand>
</feature>
<dbReference type="InterPro" id="IPR009056">
    <property type="entry name" value="Cyt_c-like_dom"/>
</dbReference>
<dbReference type="Proteomes" id="UP000193307">
    <property type="component" value="Unassembled WGS sequence"/>
</dbReference>
<dbReference type="GO" id="GO:0009055">
    <property type="term" value="F:electron transfer activity"/>
    <property type="evidence" value="ECO:0007669"/>
    <property type="project" value="InterPro"/>
</dbReference>
<evidence type="ECO:0000256" key="10">
    <source>
        <dbReference type="SAM" id="Phobius"/>
    </source>
</evidence>
<dbReference type="InterPro" id="IPR036909">
    <property type="entry name" value="Cyt_c-like_dom_sf"/>
</dbReference>
<evidence type="ECO:0000256" key="3">
    <source>
        <dbReference type="ARBA" id="ARBA00022617"/>
    </source>
</evidence>
<dbReference type="InterPro" id="IPR002326">
    <property type="entry name" value="Cyt_c1"/>
</dbReference>
<evidence type="ECO:0000256" key="2">
    <source>
        <dbReference type="ARBA" id="ARBA00016165"/>
    </source>
</evidence>
<evidence type="ECO:0000256" key="7">
    <source>
        <dbReference type="ARBA" id="ARBA00023004"/>
    </source>
</evidence>